<organism evidence="1 2">
    <name type="scientific">Natronocalculus amylovorans</name>
    <dbReference type="NCBI Taxonomy" id="2917812"/>
    <lineage>
        <taxon>Archaea</taxon>
        <taxon>Methanobacteriati</taxon>
        <taxon>Methanobacteriota</taxon>
        <taxon>Stenosarchaea group</taxon>
        <taxon>Halobacteria</taxon>
        <taxon>Halobacteriales</taxon>
        <taxon>Haloferacaceae</taxon>
        <taxon>Natronocalculus</taxon>
    </lineage>
</organism>
<comment type="caution">
    <text evidence="1">The sequence shown here is derived from an EMBL/GenBank/DDBJ whole genome shotgun (WGS) entry which is preliminary data.</text>
</comment>
<dbReference type="Proteomes" id="UP001203207">
    <property type="component" value="Unassembled WGS sequence"/>
</dbReference>
<dbReference type="EMBL" id="JAKRVX010000004">
    <property type="protein sequence ID" value="MCL9817485.1"/>
    <property type="molecule type" value="Genomic_DNA"/>
</dbReference>
<dbReference type="AlphaFoldDB" id="A0AAE3FYD8"/>
<evidence type="ECO:0000313" key="2">
    <source>
        <dbReference type="Proteomes" id="UP001203207"/>
    </source>
</evidence>
<reference evidence="1" key="1">
    <citation type="journal article" date="2022" name="Syst. Appl. Microbiol.">
        <title>Natronocalculus amylovorans gen. nov., sp. nov., and Natranaeroarchaeum aerophilus sp. nov., dominant culturable amylolytic natronoarchaea from hypersaline soda lakes in southwestern Siberia.</title>
        <authorList>
            <person name="Sorokin D.Y."/>
            <person name="Elcheninov A.G."/>
            <person name="Khizhniak T.V."/>
            <person name="Koenen M."/>
            <person name="Bale N.J."/>
            <person name="Damste J.S.S."/>
            <person name="Kublanov I.V."/>
        </authorList>
    </citation>
    <scope>NUCLEOTIDE SEQUENCE</scope>
    <source>
        <strain evidence="1">AArc-St2</strain>
    </source>
</reference>
<keyword evidence="2" id="KW-1185">Reference proteome</keyword>
<gene>
    <name evidence="1" type="ORF">AArcSt2_11070</name>
</gene>
<name>A0AAE3FYD8_9EURY</name>
<proteinExistence type="predicted"/>
<sequence>MAQIDQISLRADATGSLELVCERSASEAPEPRVRSFTGKDEFGLLIDNLNPNEQVTLFFETTTDPEPASLE</sequence>
<evidence type="ECO:0000313" key="1">
    <source>
        <dbReference type="EMBL" id="MCL9817485.1"/>
    </source>
</evidence>
<protein>
    <submittedName>
        <fullName evidence="1">Uncharacterized protein</fullName>
    </submittedName>
</protein>
<accession>A0AAE3FYD8</accession>
<dbReference type="RefSeq" id="WP_250584634.1">
    <property type="nucleotide sequence ID" value="NZ_JAKRVX010000004.1"/>
</dbReference>
<reference evidence="1" key="2">
    <citation type="submission" date="2022-02" db="EMBL/GenBank/DDBJ databases">
        <authorList>
            <person name="Elcheninov A.G."/>
            <person name="Sorokin D.Y."/>
            <person name="Kublanov I.V."/>
        </authorList>
    </citation>
    <scope>NUCLEOTIDE SEQUENCE</scope>
    <source>
        <strain evidence="1">AArc-St2</strain>
    </source>
</reference>